<evidence type="ECO:0000313" key="1">
    <source>
        <dbReference type="EMBL" id="KEY63940.1"/>
    </source>
</evidence>
<organism evidence="1 2">
    <name type="scientific">Stachybotrys chartarum (strain CBS 109288 / IBT 7711)</name>
    <name type="common">Toxic black mold</name>
    <name type="synonym">Stilbospora chartarum</name>
    <dbReference type="NCBI Taxonomy" id="1280523"/>
    <lineage>
        <taxon>Eukaryota</taxon>
        <taxon>Fungi</taxon>
        <taxon>Dikarya</taxon>
        <taxon>Ascomycota</taxon>
        <taxon>Pezizomycotina</taxon>
        <taxon>Sordariomycetes</taxon>
        <taxon>Hypocreomycetidae</taxon>
        <taxon>Hypocreales</taxon>
        <taxon>Stachybotryaceae</taxon>
        <taxon>Stachybotrys</taxon>
    </lineage>
</organism>
<dbReference type="Proteomes" id="UP000028045">
    <property type="component" value="Unassembled WGS sequence"/>
</dbReference>
<accession>A0A084AF61</accession>
<proteinExistence type="predicted"/>
<dbReference type="HOGENOM" id="CLU_2265465_0_0_1"/>
<sequence>MEEEADFVPRYRFTHKQTREVVKKSAWMDYYMPAKRVAAIEEVLLLYWGEMSSHHVFVVLLAASGEENTYERIGLIQYASDGDMGETNRILSWLEPRRDIIFI</sequence>
<evidence type="ECO:0000313" key="2">
    <source>
        <dbReference type="Proteomes" id="UP000028045"/>
    </source>
</evidence>
<keyword evidence="2" id="KW-1185">Reference proteome</keyword>
<protein>
    <submittedName>
        <fullName evidence="1">Uncharacterized protein</fullName>
    </submittedName>
</protein>
<dbReference type="EMBL" id="KL649597">
    <property type="protein sequence ID" value="KEY63940.1"/>
    <property type="molecule type" value="Genomic_DNA"/>
</dbReference>
<dbReference type="AlphaFoldDB" id="A0A084AF61"/>
<reference evidence="1 2" key="1">
    <citation type="journal article" date="2014" name="BMC Genomics">
        <title>Comparative genome sequencing reveals chemotype-specific gene clusters in the toxigenic black mold Stachybotrys.</title>
        <authorList>
            <person name="Semeiks J."/>
            <person name="Borek D."/>
            <person name="Otwinowski Z."/>
            <person name="Grishin N.V."/>
        </authorList>
    </citation>
    <scope>NUCLEOTIDE SEQUENCE [LARGE SCALE GENOMIC DNA]</scope>
    <source>
        <strain evidence="2">CBS 109288 / IBT 7711</strain>
    </source>
</reference>
<gene>
    <name evidence="1" type="ORF">S7711_11614</name>
</gene>
<name>A0A084AF61_STACB</name>